<dbReference type="InterPro" id="IPR001128">
    <property type="entry name" value="Cyt_P450"/>
</dbReference>
<dbReference type="Pfam" id="PF00753">
    <property type="entry name" value="Lactamase_B"/>
    <property type="match status" value="1"/>
</dbReference>
<evidence type="ECO:0000256" key="4">
    <source>
        <dbReference type="ARBA" id="ARBA00022617"/>
    </source>
</evidence>
<dbReference type="Proteomes" id="UP001154252">
    <property type="component" value="Unassembled WGS sequence"/>
</dbReference>
<keyword evidence="5 9" id="KW-0479">Metal-binding</keyword>
<dbReference type="Gene3D" id="1.10.630.10">
    <property type="entry name" value="Cytochrome P450"/>
    <property type="match status" value="1"/>
</dbReference>
<evidence type="ECO:0000256" key="1">
    <source>
        <dbReference type="ARBA" id="ARBA00001971"/>
    </source>
</evidence>
<dbReference type="PRINTS" id="PR00385">
    <property type="entry name" value="P450"/>
</dbReference>
<dbReference type="GO" id="GO:0016705">
    <property type="term" value="F:oxidoreductase activity, acting on paired donors, with incorporation or reduction of molecular oxygen"/>
    <property type="evidence" value="ECO:0007669"/>
    <property type="project" value="InterPro"/>
</dbReference>
<keyword evidence="11" id="KW-1133">Transmembrane helix</keyword>
<evidence type="ECO:0000256" key="5">
    <source>
        <dbReference type="ARBA" id="ARBA00022723"/>
    </source>
</evidence>
<dbReference type="CDD" id="cd11060">
    <property type="entry name" value="CYP57A1-like"/>
    <property type="match status" value="1"/>
</dbReference>
<dbReference type="InterPro" id="IPR050121">
    <property type="entry name" value="Cytochrome_P450_monoxygenase"/>
</dbReference>
<keyword evidence="11" id="KW-0812">Transmembrane</keyword>
<evidence type="ECO:0000256" key="6">
    <source>
        <dbReference type="ARBA" id="ARBA00023002"/>
    </source>
</evidence>
<evidence type="ECO:0000313" key="14">
    <source>
        <dbReference type="Proteomes" id="UP001154252"/>
    </source>
</evidence>
<evidence type="ECO:0000259" key="12">
    <source>
        <dbReference type="Pfam" id="PF00753"/>
    </source>
</evidence>
<reference evidence="13" key="1">
    <citation type="submission" date="2021-07" db="EMBL/GenBank/DDBJ databases">
        <authorList>
            <person name="Branca A.L. A."/>
        </authorList>
    </citation>
    <scope>NUCLEOTIDE SEQUENCE</scope>
</reference>
<keyword evidence="7 9" id="KW-0408">Iron</keyword>
<keyword evidence="8" id="KW-0503">Monooxygenase</keyword>
<dbReference type="PROSITE" id="PS00086">
    <property type="entry name" value="CYTOCHROME_P450"/>
    <property type="match status" value="1"/>
</dbReference>
<feature type="region of interest" description="Disordered" evidence="10">
    <location>
        <begin position="499"/>
        <end position="518"/>
    </location>
</feature>
<comment type="caution">
    <text evidence="13">The sequence shown here is derived from an EMBL/GenBank/DDBJ whole genome shotgun (WGS) entry which is preliminary data.</text>
</comment>
<evidence type="ECO:0000256" key="2">
    <source>
        <dbReference type="ARBA" id="ARBA00005179"/>
    </source>
</evidence>
<feature type="domain" description="Metallo-beta-lactamase" evidence="12">
    <location>
        <begin position="558"/>
        <end position="637"/>
    </location>
</feature>
<dbReference type="InterPro" id="IPR002403">
    <property type="entry name" value="Cyt_P450_E_grp-IV"/>
</dbReference>
<name>A0A9W4KAT3_9EURO</name>
<dbReference type="PANTHER" id="PTHR24305">
    <property type="entry name" value="CYTOCHROME P450"/>
    <property type="match status" value="1"/>
</dbReference>
<keyword evidence="11" id="KW-0472">Membrane</keyword>
<dbReference type="GO" id="GO:0005506">
    <property type="term" value="F:iron ion binding"/>
    <property type="evidence" value="ECO:0007669"/>
    <property type="project" value="InterPro"/>
</dbReference>
<dbReference type="Gene3D" id="3.60.15.10">
    <property type="entry name" value="Ribonuclease Z/Hydroxyacylglutathione hydrolase-like"/>
    <property type="match status" value="1"/>
</dbReference>
<gene>
    <name evidence="13" type="ORF">PEGY_LOCUS1824</name>
</gene>
<keyword evidence="4 9" id="KW-0349">Heme</keyword>
<dbReference type="InterPro" id="IPR036396">
    <property type="entry name" value="Cyt_P450_sf"/>
</dbReference>
<dbReference type="InterPro" id="IPR001279">
    <property type="entry name" value="Metallo-B-lactamas"/>
</dbReference>
<organism evidence="13 14">
    <name type="scientific">Penicillium egyptiacum</name>
    <dbReference type="NCBI Taxonomy" id="1303716"/>
    <lineage>
        <taxon>Eukaryota</taxon>
        <taxon>Fungi</taxon>
        <taxon>Dikarya</taxon>
        <taxon>Ascomycota</taxon>
        <taxon>Pezizomycotina</taxon>
        <taxon>Eurotiomycetes</taxon>
        <taxon>Eurotiomycetidae</taxon>
        <taxon>Eurotiales</taxon>
        <taxon>Aspergillaceae</taxon>
        <taxon>Penicillium</taxon>
    </lineage>
</organism>
<dbReference type="GO" id="GO:0020037">
    <property type="term" value="F:heme binding"/>
    <property type="evidence" value="ECO:0007669"/>
    <property type="project" value="InterPro"/>
</dbReference>
<evidence type="ECO:0000256" key="9">
    <source>
        <dbReference type="PIRSR" id="PIRSR602403-1"/>
    </source>
</evidence>
<accession>A0A9W4KAT3</accession>
<evidence type="ECO:0000256" key="3">
    <source>
        <dbReference type="ARBA" id="ARBA00010617"/>
    </source>
</evidence>
<dbReference type="SUPFAM" id="SSF56281">
    <property type="entry name" value="Metallo-hydrolase/oxidoreductase"/>
    <property type="match status" value="1"/>
</dbReference>
<dbReference type="CDD" id="cd07730">
    <property type="entry name" value="metallo-hydrolase-like_MBL-fold"/>
    <property type="match status" value="1"/>
</dbReference>
<comment type="similarity">
    <text evidence="3">Belongs to the cytochrome P450 family.</text>
</comment>
<dbReference type="PANTHER" id="PTHR24305:SF175">
    <property type="entry name" value="CYTOCHROME P450 MONOOXYGENASE PKFB"/>
    <property type="match status" value="1"/>
</dbReference>
<dbReference type="InterPro" id="IPR017972">
    <property type="entry name" value="Cyt_P450_CS"/>
</dbReference>
<dbReference type="AlphaFoldDB" id="A0A9W4KAT3"/>
<comment type="pathway">
    <text evidence="2">Secondary metabolite biosynthesis.</text>
</comment>
<evidence type="ECO:0000256" key="7">
    <source>
        <dbReference type="ARBA" id="ARBA00023004"/>
    </source>
</evidence>
<dbReference type="Pfam" id="PF00067">
    <property type="entry name" value="p450"/>
    <property type="match status" value="1"/>
</dbReference>
<feature type="binding site" description="axial binding residue" evidence="9">
    <location>
        <position position="447"/>
    </location>
    <ligand>
        <name>heme</name>
        <dbReference type="ChEBI" id="CHEBI:30413"/>
    </ligand>
    <ligandPart>
        <name>Fe</name>
        <dbReference type="ChEBI" id="CHEBI:18248"/>
    </ligandPart>
</feature>
<dbReference type="PRINTS" id="PR00465">
    <property type="entry name" value="EP450IV"/>
</dbReference>
<dbReference type="EMBL" id="CAJVRC010000839">
    <property type="protein sequence ID" value="CAG8888856.1"/>
    <property type="molecule type" value="Genomic_DNA"/>
</dbReference>
<evidence type="ECO:0000256" key="10">
    <source>
        <dbReference type="SAM" id="MobiDB-lite"/>
    </source>
</evidence>
<feature type="transmembrane region" description="Helical" evidence="11">
    <location>
        <begin position="5"/>
        <end position="27"/>
    </location>
</feature>
<dbReference type="GO" id="GO:0043386">
    <property type="term" value="P:mycotoxin biosynthetic process"/>
    <property type="evidence" value="ECO:0007669"/>
    <property type="project" value="UniProtKB-ARBA"/>
</dbReference>
<evidence type="ECO:0000256" key="11">
    <source>
        <dbReference type="SAM" id="Phobius"/>
    </source>
</evidence>
<dbReference type="SUPFAM" id="SSF48264">
    <property type="entry name" value="Cytochrome P450"/>
    <property type="match status" value="1"/>
</dbReference>
<dbReference type="GO" id="GO:0004497">
    <property type="term" value="F:monooxygenase activity"/>
    <property type="evidence" value="ECO:0007669"/>
    <property type="project" value="UniProtKB-KW"/>
</dbReference>
<evidence type="ECO:0000256" key="8">
    <source>
        <dbReference type="ARBA" id="ARBA00023033"/>
    </source>
</evidence>
<sequence>MDYLIIIRITAVAVVLYLIRYVCRLYLHLQNVPGPLFAKFTNLQRVWWVKSGRAHEYHRQMHAVYGPVVRFGPNMVSISDPRAIPAIYPSRPGFPKSDFYRTQKPYTPNKGAMPAVFNSQDEDLHKRLRSPIAPLYSMTNVLKLEPFVDQTLAVLLKQLDDRFLYSNDVPFDLGSWLQYFAFDSMGTLTFSRRYGFLEQGRDMNGILGEIWKFMKRVSVMGQIPWFDEFCNNPLIALFRSPTGFGVLKVVDKFISQRLARRGKGEVLDEKDMLSQFLNIQASNPDVMPWAPRAWTFSNILAGSDSTANVMRTIMYNLLIYRDTLSRLQDELLECESQNCLSRTCPSWEKVRELPYLDACVLEALRLHPPFCLPFERVVPDGGVTVCETYLPAGTVVGISPYMANRDKQTFGNDADEWRPERWLGLSHEDRKRLENSLLTFGAGRRTCLGKNIAILEIKKLFPVLLLNYDIQIVNPENYKTENAWFFKQMGLQAVIRRRTEMERGSSSKDNPTLPPVLNIPPSSSTVDVRVIDPGTLLDLRPDLFWQPELPGLKKVTAPTYCFLISAGTRHVLFDLGVRQDWESLPPSVVAMIKSQTTIQNPRNISEILDSDTSSLGVRSTDIEAIIWSHAHFDHIGDPSTFPLSTELVVGPGIRDTHWPGFPTNPDAINLNSDIQDRKVREISFEKTEKGAIKIGSFDALDYFGDGSFYILNAAGHSIGHIGALARVTTSPDSFVFMGGDSCHHAGVLRPSKYLPCPSHSCHIPLSSESESVFTLSPVLPSDYDTALKTVGNIKELDAYDDVFVILAHDSTLKGNVDFYPLTINDWKAKGYGKKTKWLFYKELEDAMEGNK</sequence>
<evidence type="ECO:0000313" key="13">
    <source>
        <dbReference type="EMBL" id="CAG8888856.1"/>
    </source>
</evidence>
<proteinExistence type="inferred from homology"/>
<dbReference type="InterPro" id="IPR036866">
    <property type="entry name" value="RibonucZ/Hydroxyglut_hydro"/>
</dbReference>
<keyword evidence="6" id="KW-0560">Oxidoreductase</keyword>
<protein>
    <recommendedName>
        <fullName evidence="12">Metallo-beta-lactamase domain-containing protein</fullName>
    </recommendedName>
</protein>
<keyword evidence="14" id="KW-1185">Reference proteome</keyword>
<dbReference type="OrthoDB" id="3934656at2759"/>
<comment type="cofactor">
    <cofactor evidence="1 9">
        <name>heme</name>
        <dbReference type="ChEBI" id="CHEBI:30413"/>
    </cofactor>
</comment>